<keyword evidence="8" id="KW-0131">Cell cycle</keyword>
<dbReference type="PANTHER" id="PTHR16040:SF7">
    <property type="entry name" value="AUSTRALIN, ISOFORM A-RELATED"/>
    <property type="match status" value="1"/>
</dbReference>
<evidence type="ECO:0000256" key="2">
    <source>
        <dbReference type="ARBA" id="ARBA00004584"/>
    </source>
</evidence>
<accession>A0A4Q1BU37</accession>
<evidence type="ECO:0000256" key="8">
    <source>
        <dbReference type="ARBA" id="ARBA00023306"/>
    </source>
</evidence>
<evidence type="ECO:0000256" key="4">
    <source>
        <dbReference type="ARBA" id="ARBA00022454"/>
    </source>
</evidence>
<name>A0A4Q1BU37_TREME</name>
<dbReference type="PANTHER" id="PTHR16040">
    <property type="entry name" value="AUSTRALIN, ISOFORM A-RELATED"/>
    <property type="match status" value="1"/>
</dbReference>
<dbReference type="GO" id="GO:0005634">
    <property type="term" value="C:nucleus"/>
    <property type="evidence" value="ECO:0007669"/>
    <property type="project" value="UniProtKB-SubCell"/>
</dbReference>
<feature type="compositionally biased region" description="Low complexity" evidence="10">
    <location>
        <begin position="202"/>
        <end position="212"/>
    </location>
</feature>
<dbReference type="InterPro" id="IPR018851">
    <property type="entry name" value="Borealin_N"/>
</dbReference>
<feature type="compositionally biased region" description="Basic residues" evidence="10">
    <location>
        <begin position="139"/>
        <end position="148"/>
    </location>
</feature>
<dbReference type="AlphaFoldDB" id="A0A4Q1BU37"/>
<keyword evidence="6" id="KW-0498">Mitosis</keyword>
<comment type="subcellular location">
    <subcellularLocation>
        <location evidence="2">Chromosome</location>
        <location evidence="2">Centromere</location>
    </subcellularLocation>
    <subcellularLocation>
        <location evidence="1">Nucleus</location>
    </subcellularLocation>
</comment>
<evidence type="ECO:0000256" key="3">
    <source>
        <dbReference type="ARBA" id="ARBA00009914"/>
    </source>
</evidence>
<evidence type="ECO:0000256" key="9">
    <source>
        <dbReference type="ARBA" id="ARBA00023328"/>
    </source>
</evidence>
<evidence type="ECO:0000256" key="5">
    <source>
        <dbReference type="ARBA" id="ARBA00022618"/>
    </source>
</evidence>
<keyword evidence="4" id="KW-0158">Chromosome</keyword>
<protein>
    <recommendedName>
        <fullName evidence="11">Borealin N-terminal domain-containing protein</fullName>
    </recommendedName>
</protein>
<evidence type="ECO:0000256" key="7">
    <source>
        <dbReference type="ARBA" id="ARBA00023242"/>
    </source>
</evidence>
<dbReference type="InParanoid" id="A0A4Q1BU37"/>
<feature type="region of interest" description="Disordered" evidence="10">
    <location>
        <begin position="283"/>
        <end position="305"/>
    </location>
</feature>
<comment type="similarity">
    <text evidence="3">Belongs to the borealin family.</text>
</comment>
<feature type="compositionally biased region" description="Basic residues" evidence="10">
    <location>
        <begin position="236"/>
        <end position="246"/>
    </location>
</feature>
<dbReference type="GO" id="GO:0000070">
    <property type="term" value="P:mitotic sister chromatid segregation"/>
    <property type="evidence" value="ECO:0007669"/>
    <property type="project" value="TreeGrafter"/>
</dbReference>
<dbReference type="GO" id="GO:0000775">
    <property type="term" value="C:chromosome, centromeric region"/>
    <property type="evidence" value="ECO:0007669"/>
    <property type="project" value="UniProtKB-SubCell"/>
</dbReference>
<feature type="domain" description="Borealin N-terminal" evidence="11">
    <location>
        <begin position="17"/>
        <end position="70"/>
    </location>
</feature>
<keyword evidence="5" id="KW-0132">Cell division</keyword>
<dbReference type="Gene3D" id="6.10.250.1900">
    <property type="match status" value="1"/>
</dbReference>
<evidence type="ECO:0000313" key="13">
    <source>
        <dbReference type="Proteomes" id="UP000289152"/>
    </source>
</evidence>
<comment type="caution">
    <text evidence="12">The sequence shown here is derived from an EMBL/GenBank/DDBJ whole genome shotgun (WGS) entry which is preliminary data.</text>
</comment>
<dbReference type="Proteomes" id="UP000289152">
    <property type="component" value="Unassembled WGS sequence"/>
</dbReference>
<feature type="region of interest" description="Disordered" evidence="10">
    <location>
        <begin position="88"/>
        <end position="269"/>
    </location>
</feature>
<evidence type="ECO:0000259" key="11">
    <source>
        <dbReference type="Pfam" id="PF10444"/>
    </source>
</evidence>
<evidence type="ECO:0000256" key="6">
    <source>
        <dbReference type="ARBA" id="ARBA00022776"/>
    </source>
</evidence>
<dbReference type="GO" id="GO:0032133">
    <property type="term" value="C:chromosome passenger complex"/>
    <property type="evidence" value="ECO:0007669"/>
    <property type="project" value="TreeGrafter"/>
</dbReference>
<evidence type="ECO:0000313" key="12">
    <source>
        <dbReference type="EMBL" id="RXK41613.1"/>
    </source>
</evidence>
<dbReference type="VEuPathDB" id="FungiDB:TREMEDRAFT_59829"/>
<keyword evidence="13" id="KW-1185">Reference proteome</keyword>
<feature type="compositionally biased region" description="Basic and acidic residues" evidence="10">
    <location>
        <begin position="123"/>
        <end position="134"/>
    </location>
</feature>
<organism evidence="12 13">
    <name type="scientific">Tremella mesenterica</name>
    <name type="common">Jelly fungus</name>
    <dbReference type="NCBI Taxonomy" id="5217"/>
    <lineage>
        <taxon>Eukaryota</taxon>
        <taxon>Fungi</taxon>
        <taxon>Dikarya</taxon>
        <taxon>Basidiomycota</taxon>
        <taxon>Agaricomycotina</taxon>
        <taxon>Tremellomycetes</taxon>
        <taxon>Tremellales</taxon>
        <taxon>Tremellaceae</taxon>
        <taxon>Tremella</taxon>
    </lineage>
</organism>
<dbReference type="Pfam" id="PF10444">
    <property type="entry name" value="Nbl1_Borealin_N"/>
    <property type="match status" value="1"/>
</dbReference>
<gene>
    <name evidence="12" type="ORF">M231_01112</name>
</gene>
<dbReference type="InterPro" id="IPR018867">
    <property type="entry name" value="Cell_div_borealin"/>
</dbReference>
<keyword evidence="7" id="KW-0539">Nucleus</keyword>
<evidence type="ECO:0000256" key="1">
    <source>
        <dbReference type="ARBA" id="ARBA00004123"/>
    </source>
</evidence>
<feature type="compositionally biased region" description="Basic and acidic residues" evidence="10">
    <location>
        <begin position="88"/>
        <end position="109"/>
    </location>
</feature>
<reference evidence="12 13" key="1">
    <citation type="submission" date="2016-06" db="EMBL/GenBank/DDBJ databases">
        <title>Evolution of pathogenesis and genome organization in the Tremellales.</title>
        <authorList>
            <person name="Cuomo C."/>
            <person name="Litvintseva A."/>
            <person name="Heitman J."/>
            <person name="Chen Y."/>
            <person name="Sun S."/>
            <person name="Springer D."/>
            <person name="Dromer F."/>
            <person name="Young S."/>
            <person name="Zeng Q."/>
            <person name="Chapman S."/>
            <person name="Gujja S."/>
            <person name="Saif S."/>
            <person name="Birren B."/>
        </authorList>
    </citation>
    <scope>NUCLEOTIDE SEQUENCE [LARGE SCALE GENOMIC DNA]</scope>
    <source>
        <strain evidence="12 13">ATCC 28783</strain>
    </source>
</reference>
<sequence length="336" mass="37256">MSTPPPKSKKTYGEAEKRSLLENFDLEVADKTRAFRSHLQATLSSFLIRQETEIFKIPRELRNMTLGELSTKWAGGWASTTQRIAREKIEEAEREREREEAAQKAEREGAKRKRGTVGTPDATPERKVKSRKDQGQVAGKRKPGKTKKPSAPSTISSQGPSSLPQDHIFNPSLPPTPRLPRLPKRNESLLSINGSPLANPISPSTSLSTSESGLDLPDPAEMERKALSKSQANRSPKSKSSKKKRAPSLIFRPSLAVPSRDTNDTNKDGAEVRLAHIGLSDGRTLSFNPLQLTPGRIDDEMDEGGLGEEEKVKVKVKVREEVVKALTEKMERWKVV</sequence>
<keyword evidence="9" id="KW-0137">Centromere</keyword>
<proteinExistence type="inferred from homology"/>
<dbReference type="GO" id="GO:0051233">
    <property type="term" value="C:spindle midzone"/>
    <property type="evidence" value="ECO:0007669"/>
    <property type="project" value="TreeGrafter"/>
</dbReference>
<dbReference type="OrthoDB" id="2392550at2759"/>
<evidence type="ECO:0000256" key="10">
    <source>
        <dbReference type="SAM" id="MobiDB-lite"/>
    </source>
</evidence>
<dbReference type="EMBL" id="SDIL01000007">
    <property type="protein sequence ID" value="RXK41613.1"/>
    <property type="molecule type" value="Genomic_DNA"/>
</dbReference>
<feature type="compositionally biased region" description="Polar residues" evidence="10">
    <location>
        <begin position="151"/>
        <end position="164"/>
    </location>
</feature>
<dbReference type="GO" id="GO:0051301">
    <property type="term" value="P:cell division"/>
    <property type="evidence" value="ECO:0007669"/>
    <property type="project" value="UniProtKB-KW"/>
</dbReference>